<dbReference type="InterPro" id="IPR052363">
    <property type="entry name" value="LPS_export_LptC"/>
</dbReference>
<dbReference type="PANTHER" id="PTHR37481:SF1">
    <property type="entry name" value="LIPOPOLYSACCHARIDE EXPORT SYSTEM PROTEIN LPTC"/>
    <property type="match status" value="1"/>
</dbReference>
<evidence type="ECO:0000256" key="6">
    <source>
        <dbReference type="HAMAP-Rule" id="MF_01915"/>
    </source>
</evidence>
<keyword evidence="2 6" id="KW-0997">Cell inner membrane</keyword>
<proteinExistence type="inferred from homology"/>
<dbReference type="GO" id="GO:0005886">
    <property type="term" value="C:plasma membrane"/>
    <property type="evidence" value="ECO:0007669"/>
    <property type="project" value="UniProtKB-SubCell"/>
</dbReference>
<dbReference type="GO" id="GO:0017089">
    <property type="term" value="F:glycolipid transfer activity"/>
    <property type="evidence" value="ECO:0007669"/>
    <property type="project" value="TreeGrafter"/>
</dbReference>
<keyword evidence="8" id="KW-1185">Reference proteome</keyword>
<accession>W7QAZ7</accession>
<dbReference type="HAMAP" id="MF_01915">
    <property type="entry name" value="LPS_assembly_LptC"/>
    <property type="match status" value="1"/>
</dbReference>
<dbReference type="eggNOG" id="COG3117">
    <property type="taxonomic scope" value="Bacteria"/>
</dbReference>
<comment type="subunit">
    <text evidence="6">Component of the lipopolysaccharide transport and assembly complex. Interacts with LptA and the LptBFG transporter complex.</text>
</comment>
<dbReference type="GO" id="GO:0043165">
    <property type="term" value="P:Gram-negative-bacterium-type cell outer membrane assembly"/>
    <property type="evidence" value="ECO:0007669"/>
    <property type="project" value="UniProtKB-UniRule"/>
</dbReference>
<dbReference type="Pfam" id="PF06835">
    <property type="entry name" value="LptC"/>
    <property type="match status" value="1"/>
</dbReference>
<organism evidence="7 8">
    <name type="scientific">Catenovulum agarivorans DS-2</name>
    <dbReference type="NCBI Taxonomy" id="1328313"/>
    <lineage>
        <taxon>Bacteria</taxon>
        <taxon>Pseudomonadati</taxon>
        <taxon>Pseudomonadota</taxon>
        <taxon>Gammaproteobacteria</taxon>
        <taxon>Alteromonadales</taxon>
        <taxon>Alteromonadaceae</taxon>
        <taxon>Catenovulum</taxon>
    </lineage>
</organism>
<reference evidence="7 8" key="1">
    <citation type="journal article" date="2014" name="Genome Announc.">
        <title>Draft Genome Sequence of the Agar-Degrading Bacterium Catenovulum sp. Strain DS-2, Isolated from Intestines of Haliotis diversicolor.</title>
        <authorList>
            <person name="Shan D."/>
            <person name="Li X."/>
            <person name="Gu Z."/>
            <person name="Wei G."/>
            <person name="Gao Z."/>
            <person name="Shao Z."/>
        </authorList>
    </citation>
    <scope>NUCLEOTIDE SEQUENCE [LARGE SCALE GENOMIC DNA]</scope>
    <source>
        <strain evidence="7 8">DS-2</strain>
    </source>
</reference>
<comment type="subcellular location">
    <subcellularLocation>
        <location evidence="6">Cell inner membrane</location>
        <topology evidence="6">Single-pass membrane protein</topology>
    </subcellularLocation>
</comment>
<evidence type="ECO:0000313" key="8">
    <source>
        <dbReference type="Proteomes" id="UP000019276"/>
    </source>
</evidence>
<dbReference type="EMBL" id="ARZY01000029">
    <property type="protein sequence ID" value="EWH09131.1"/>
    <property type="molecule type" value="Genomic_DNA"/>
</dbReference>
<dbReference type="GO" id="GO:0015221">
    <property type="term" value="F:lipopolysaccharide transmembrane transporter activity"/>
    <property type="evidence" value="ECO:0007669"/>
    <property type="project" value="InterPro"/>
</dbReference>
<evidence type="ECO:0000256" key="2">
    <source>
        <dbReference type="ARBA" id="ARBA00022519"/>
    </source>
</evidence>
<comment type="caution">
    <text evidence="7">The sequence shown here is derived from an EMBL/GenBank/DDBJ whole genome shotgun (WGS) entry which is preliminary data.</text>
</comment>
<gene>
    <name evidence="6" type="primary">lptC</name>
    <name evidence="7" type="ORF">DS2_14194</name>
</gene>
<dbReference type="NCBIfam" id="TIGR04409">
    <property type="entry name" value="LptC_YrbK"/>
    <property type="match status" value="1"/>
</dbReference>
<comment type="function">
    <text evidence="6">Involved in the assembly of lipopolysaccharide (LPS). Required for the translocation of LPS from the inner membrane to the outer membrane. Facilitates the transfer of LPS from the inner membrane to the periplasmic protein LptA. Could be a docking site for LptA.</text>
</comment>
<dbReference type="RefSeq" id="WP_035015489.1">
    <property type="nucleotide sequence ID" value="NZ_ARZY01000029.1"/>
</dbReference>
<evidence type="ECO:0000256" key="4">
    <source>
        <dbReference type="ARBA" id="ARBA00022989"/>
    </source>
</evidence>
<protein>
    <recommendedName>
        <fullName evidence="6">Lipopolysaccharide export system protein LptC</fullName>
    </recommendedName>
</protein>
<comment type="similarity">
    <text evidence="6">Belongs to the LptC family.</text>
</comment>
<keyword evidence="3 6" id="KW-0812">Transmembrane</keyword>
<keyword evidence="4 6" id="KW-1133">Transmembrane helix</keyword>
<dbReference type="STRING" id="1328313.DS2_14194"/>
<dbReference type="AlphaFoldDB" id="W7QAZ7"/>
<dbReference type="PIRSF" id="PIRSF028513">
    <property type="entry name" value="LptC"/>
    <property type="match status" value="1"/>
</dbReference>
<keyword evidence="1 6" id="KW-1003">Cell membrane</keyword>
<evidence type="ECO:0000256" key="1">
    <source>
        <dbReference type="ARBA" id="ARBA00022475"/>
    </source>
</evidence>
<dbReference type="Proteomes" id="UP000019276">
    <property type="component" value="Unassembled WGS sequence"/>
</dbReference>
<dbReference type="InterPro" id="IPR010664">
    <property type="entry name" value="LipoPS_assembly_LptC-rel"/>
</dbReference>
<dbReference type="Gene3D" id="2.60.450.10">
    <property type="entry name" value="Lipopolysaccharide (LPS) transport protein A like domain"/>
    <property type="match status" value="1"/>
</dbReference>
<dbReference type="InterPro" id="IPR026265">
    <property type="entry name" value="LptC"/>
</dbReference>
<sequence>MKRLLISVLCIIAISQYFWLQWSSQPQEVAEFDRVALPDYQITALNRTEYDPNGQIHSKLSAQSLEHYQELEFTYFQNPRYILYSSNQQQSWVISANESVIYDNRQLELEGKVSVMTNQPDEWFDTLYVNRLNMDLTAQTISTSAKVTGVADKLTFSGQGLRGNLKTQEFELVNQVRAEYFVKQ</sequence>
<evidence type="ECO:0000313" key="7">
    <source>
        <dbReference type="EMBL" id="EWH09131.1"/>
    </source>
</evidence>
<evidence type="ECO:0000256" key="3">
    <source>
        <dbReference type="ARBA" id="ARBA00022692"/>
    </source>
</evidence>
<dbReference type="PANTHER" id="PTHR37481">
    <property type="entry name" value="LIPOPOLYSACCHARIDE EXPORT SYSTEM PROTEIN LPTC"/>
    <property type="match status" value="1"/>
</dbReference>
<dbReference type="GO" id="GO:0030288">
    <property type="term" value="C:outer membrane-bounded periplasmic space"/>
    <property type="evidence" value="ECO:0007669"/>
    <property type="project" value="TreeGrafter"/>
</dbReference>
<dbReference type="OrthoDB" id="6193381at2"/>
<evidence type="ECO:0000256" key="5">
    <source>
        <dbReference type="ARBA" id="ARBA00023136"/>
    </source>
</evidence>
<keyword evidence="5 6" id="KW-0472">Membrane</keyword>
<name>W7QAZ7_9ALTE</name>